<comment type="caution">
    <text evidence="3">The sequence shown here is derived from an EMBL/GenBank/DDBJ whole genome shotgun (WGS) entry which is preliminary data.</text>
</comment>
<protein>
    <recommendedName>
        <fullName evidence="5">Chitin-binding type-4 domain-containing protein</fullName>
    </recommendedName>
</protein>
<dbReference type="Gene3D" id="2.70.50.70">
    <property type="match status" value="1"/>
</dbReference>
<dbReference type="AlphaFoldDB" id="A0A8K0SUT4"/>
<dbReference type="OrthoDB" id="2342176at2759"/>
<proteinExistence type="predicted"/>
<sequence length="342" mass="34883">MFSKALSFTGLVSVASAHILMTNPVPYGGIDNGPLFADGSNFPCKSVAYNANGISNTYAQGSSQTLSFKGTAVHGGGSCQVSVTTDLAPTRDSVWKVIHSIEGGCPARDTPGNIGDNAETPVPFTYDFQIPSDLAAGEYTLAWTWFNKVGNREMYMNCAPVTVTGSGGSQTFLNDLPDMFTANIGNGCTTTEGTDLEFPNPGNSVEFGNSGVSAFGGPSGNCPAGGSTPVAPPSAPVEAPVEAPVQPPVEAPVQPPVEAPVEAPAAPAPAPVTGGQAPGTACAPEGDFNCIDGSNFQRCASGVWSPLMPVAAGTTCVPGQGATLNFAKRSRTFARRAMAIRA</sequence>
<dbReference type="PANTHER" id="PTHR36182">
    <property type="entry name" value="PROTEIN, PUTATIVE (AFU_ORTHOLOGUE AFUA_6G10930)-RELATED"/>
    <property type="match status" value="1"/>
</dbReference>
<feature type="compositionally biased region" description="Pro residues" evidence="1">
    <location>
        <begin position="245"/>
        <end position="254"/>
    </location>
</feature>
<dbReference type="Proteomes" id="UP000813444">
    <property type="component" value="Unassembled WGS sequence"/>
</dbReference>
<evidence type="ECO:0000313" key="3">
    <source>
        <dbReference type="EMBL" id="KAH7318448.1"/>
    </source>
</evidence>
<evidence type="ECO:0000256" key="2">
    <source>
        <dbReference type="SAM" id="SignalP"/>
    </source>
</evidence>
<keyword evidence="2" id="KW-0732">Signal</keyword>
<gene>
    <name evidence="3" type="ORF">B0I35DRAFT_478954</name>
</gene>
<dbReference type="PANTHER" id="PTHR36182:SF2">
    <property type="entry name" value="LYTIC POLYSACCHARIDE MONOOXYGENASE"/>
    <property type="match status" value="1"/>
</dbReference>
<dbReference type="EMBL" id="JAGPNK010000007">
    <property type="protein sequence ID" value="KAH7318448.1"/>
    <property type="molecule type" value="Genomic_DNA"/>
</dbReference>
<feature type="chain" id="PRO_5035467142" description="Chitin-binding type-4 domain-containing protein" evidence="2">
    <location>
        <begin position="18"/>
        <end position="342"/>
    </location>
</feature>
<evidence type="ECO:0000256" key="1">
    <source>
        <dbReference type="SAM" id="MobiDB-lite"/>
    </source>
</evidence>
<evidence type="ECO:0008006" key="5">
    <source>
        <dbReference type="Google" id="ProtNLM"/>
    </source>
</evidence>
<reference evidence="3" key="1">
    <citation type="journal article" date="2021" name="Nat. Commun.">
        <title>Genetic determinants of endophytism in the Arabidopsis root mycobiome.</title>
        <authorList>
            <person name="Mesny F."/>
            <person name="Miyauchi S."/>
            <person name="Thiergart T."/>
            <person name="Pickel B."/>
            <person name="Atanasova L."/>
            <person name="Karlsson M."/>
            <person name="Huettel B."/>
            <person name="Barry K.W."/>
            <person name="Haridas S."/>
            <person name="Chen C."/>
            <person name="Bauer D."/>
            <person name="Andreopoulos W."/>
            <person name="Pangilinan J."/>
            <person name="LaButti K."/>
            <person name="Riley R."/>
            <person name="Lipzen A."/>
            <person name="Clum A."/>
            <person name="Drula E."/>
            <person name="Henrissat B."/>
            <person name="Kohler A."/>
            <person name="Grigoriev I.V."/>
            <person name="Martin F.M."/>
            <person name="Hacquard S."/>
        </authorList>
    </citation>
    <scope>NUCLEOTIDE SEQUENCE</scope>
    <source>
        <strain evidence="3">MPI-CAGE-CH-0235</strain>
    </source>
</reference>
<feature type="signal peptide" evidence="2">
    <location>
        <begin position="1"/>
        <end position="17"/>
    </location>
</feature>
<accession>A0A8K0SUT4</accession>
<name>A0A8K0SUT4_9HYPO</name>
<keyword evidence="4" id="KW-1185">Reference proteome</keyword>
<organism evidence="3 4">
    <name type="scientific">Stachybotrys elegans</name>
    <dbReference type="NCBI Taxonomy" id="80388"/>
    <lineage>
        <taxon>Eukaryota</taxon>
        <taxon>Fungi</taxon>
        <taxon>Dikarya</taxon>
        <taxon>Ascomycota</taxon>
        <taxon>Pezizomycotina</taxon>
        <taxon>Sordariomycetes</taxon>
        <taxon>Hypocreomycetidae</taxon>
        <taxon>Hypocreales</taxon>
        <taxon>Stachybotryaceae</taxon>
        <taxon>Stachybotrys</taxon>
    </lineage>
</organism>
<evidence type="ECO:0000313" key="4">
    <source>
        <dbReference type="Proteomes" id="UP000813444"/>
    </source>
</evidence>
<feature type="region of interest" description="Disordered" evidence="1">
    <location>
        <begin position="218"/>
        <end position="254"/>
    </location>
</feature>